<feature type="compositionally biased region" description="Low complexity" evidence="1">
    <location>
        <begin position="42"/>
        <end position="62"/>
    </location>
</feature>
<feature type="region of interest" description="Disordered" evidence="1">
    <location>
        <begin position="13"/>
        <end position="71"/>
    </location>
</feature>
<dbReference type="AlphaFoldDB" id="A0A0P1GKD1"/>
<proteinExistence type="predicted"/>
<evidence type="ECO:0000256" key="1">
    <source>
        <dbReference type="SAM" id="MobiDB-lite"/>
    </source>
</evidence>
<name>A0A0P1GKD1_9RHOB</name>
<feature type="region of interest" description="Disordered" evidence="1">
    <location>
        <begin position="207"/>
        <end position="244"/>
    </location>
</feature>
<accession>A0A0P1GKD1</accession>
<gene>
    <name evidence="2" type="ORF">TRM7557_00260</name>
</gene>
<evidence type="ECO:0000313" key="2">
    <source>
        <dbReference type="EMBL" id="CUH75187.1"/>
    </source>
</evidence>
<organism evidence="2 3">
    <name type="scientific">Tritonibacter multivorans</name>
    <dbReference type="NCBI Taxonomy" id="928856"/>
    <lineage>
        <taxon>Bacteria</taxon>
        <taxon>Pseudomonadati</taxon>
        <taxon>Pseudomonadota</taxon>
        <taxon>Alphaproteobacteria</taxon>
        <taxon>Rhodobacterales</taxon>
        <taxon>Paracoccaceae</taxon>
        <taxon>Tritonibacter</taxon>
    </lineage>
</organism>
<dbReference type="RefSeq" id="WP_074942026.1">
    <property type="nucleotide sequence ID" value="NZ_CYSD01000012.1"/>
</dbReference>
<keyword evidence="3" id="KW-1185">Reference proteome</keyword>
<reference evidence="2 3" key="1">
    <citation type="submission" date="2015-09" db="EMBL/GenBank/DDBJ databases">
        <authorList>
            <consortium name="Swine Surveillance"/>
        </authorList>
    </citation>
    <scope>NUCLEOTIDE SEQUENCE [LARGE SCALE GENOMIC DNA]</scope>
    <source>
        <strain evidence="2 3">CECT 7557</strain>
    </source>
</reference>
<dbReference type="Proteomes" id="UP000052022">
    <property type="component" value="Unassembled WGS sequence"/>
</dbReference>
<sequence length="244" mass="25546">MYQYLPNVAGVSMSPQAHNGAQADAPARTPAQTPAKTPGATPSTPARGDSSSSSAAAPSQAAETRGPDTGFLHKEASLARRARAQMISAEPKPTTLGWRMAVDRLTETLQQMERAISTAQIKPPISNPGLPPMPALEVLKTADRVTAFYEEQDTVQPHPSTSQTAVAISALAQVAAPAQRMDSSSPAAVPVPEAATVINAFVEREERAAARAAAEPEDSTKQLLNMALSGYAQPSFEPEKPGDP</sequence>
<dbReference type="EMBL" id="CYSD01000012">
    <property type="protein sequence ID" value="CUH75187.1"/>
    <property type="molecule type" value="Genomic_DNA"/>
</dbReference>
<evidence type="ECO:0000313" key="3">
    <source>
        <dbReference type="Proteomes" id="UP000052022"/>
    </source>
</evidence>
<protein>
    <submittedName>
        <fullName evidence="2">Uncharacterized protein</fullName>
    </submittedName>
</protein>